<dbReference type="InterPro" id="IPR006016">
    <property type="entry name" value="UspA"/>
</dbReference>
<dbReference type="CDD" id="cd00293">
    <property type="entry name" value="USP-like"/>
    <property type="match status" value="1"/>
</dbReference>
<feature type="domain" description="UspA" evidence="3">
    <location>
        <begin position="5"/>
        <end position="145"/>
    </location>
</feature>
<dbReference type="Proteomes" id="UP000178606">
    <property type="component" value="Unassembled WGS sequence"/>
</dbReference>
<name>A0A1F6C4G4_HANXR</name>
<evidence type="ECO:0000259" key="3">
    <source>
        <dbReference type="Pfam" id="PF00582"/>
    </source>
</evidence>
<dbReference type="AlphaFoldDB" id="A0A1F6C4G4"/>
<dbReference type="PIRSF" id="PIRSF006276">
    <property type="entry name" value="UspA"/>
    <property type="match status" value="1"/>
</dbReference>
<dbReference type="Gene3D" id="3.40.50.620">
    <property type="entry name" value="HUPs"/>
    <property type="match status" value="1"/>
</dbReference>
<comment type="similarity">
    <text evidence="1 2">Belongs to the universal stress protein A family.</text>
</comment>
<dbReference type="PRINTS" id="PR01438">
    <property type="entry name" value="UNVRSLSTRESS"/>
</dbReference>
<evidence type="ECO:0000313" key="4">
    <source>
        <dbReference type="EMBL" id="OGG44051.1"/>
    </source>
</evidence>
<dbReference type="PANTHER" id="PTHR46268">
    <property type="entry name" value="STRESS RESPONSE PROTEIN NHAX"/>
    <property type="match status" value="1"/>
</dbReference>
<dbReference type="Pfam" id="PF00582">
    <property type="entry name" value="Usp"/>
    <property type="match status" value="1"/>
</dbReference>
<dbReference type="InterPro" id="IPR006015">
    <property type="entry name" value="Universal_stress_UspA"/>
</dbReference>
<dbReference type="InterPro" id="IPR014729">
    <property type="entry name" value="Rossmann-like_a/b/a_fold"/>
</dbReference>
<proteinExistence type="inferred from homology"/>
<dbReference type="SUPFAM" id="SSF52402">
    <property type="entry name" value="Adenine nucleotide alpha hydrolases-like"/>
    <property type="match status" value="1"/>
</dbReference>
<sequence length="154" mass="16892">MIQLKKILLPTDFSAPSRNAARYAASFAEEYRARIYLLHVMEGPTPPMASEEVGPGDGGLREEIERGVAEEMKGALPENSGKGLEVIHLTRHGRPHEEIVGVAREMDVDLIVMGTHGRSGLSHILLGSTAERVVRNAPCPVLTVRHPEHEFVMP</sequence>
<evidence type="ECO:0000256" key="1">
    <source>
        <dbReference type="ARBA" id="ARBA00008791"/>
    </source>
</evidence>
<comment type="caution">
    <text evidence="4">The sequence shown here is derived from an EMBL/GenBank/DDBJ whole genome shotgun (WGS) entry which is preliminary data.</text>
</comment>
<evidence type="ECO:0000256" key="2">
    <source>
        <dbReference type="PIRNR" id="PIRNR006276"/>
    </source>
</evidence>
<organism evidence="4 5">
    <name type="scientific">Handelsmanbacteria sp. (strain RIFCSPLOWO2_12_FULL_64_10)</name>
    <dbReference type="NCBI Taxonomy" id="1817868"/>
    <lineage>
        <taxon>Bacteria</taxon>
        <taxon>Candidatus Handelsmaniibacteriota</taxon>
    </lineage>
</organism>
<dbReference type="GO" id="GO:0005737">
    <property type="term" value="C:cytoplasm"/>
    <property type="evidence" value="ECO:0007669"/>
    <property type="project" value="UniProtKB-SubCell"/>
</dbReference>
<evidence type="ECO:0000313" key="5">
    <source>
        <dbReference type="Proteomes" id="UP000178606"/>
    </source>
</evidence>
<comment type="subcellular location">
    <subcellularLocation>
        <location evidence="2">Cytoplasm</location>
    </subcellularLocation>
</comment>
<dbReference type="EMBL" id="MFKF01000418">
    <property type="protein sequence ID" value="OGG44051.1"/>
    <property type="molecule type" value="Genomic_DNA"/>
</dbReference>
<gene>
    <name evidence="4" type="ORF">A3F84_27995</name>
</gene>
<accession>A0A1F6C4G4</accession>
<reference evidence="4 5" key="1">
    <citation type="journal article" date="2016" name="Nat. Commun.">
        <title>Thousands of microbial genomes shed light on interconnected biogeochemical processes in an aquifer system.</title>
        <authorList>
            <person name="Anantharaman K."/>
            <person name="Brown C.T."/>
            <person name="Hug L.A."/>
            <person name="Sharon I."/>
            <person name="Castelle C.J."/>
            <person name="Probst A.J."/>
            <person name="Thomas B.C."/>
            <person name="Singh A."/>
            <person name="Wilkins M.J."/>
            <person name="Karaoz U."/>
            <person name="Brodie E.L."/>
            <person name="Williams K.H."/>
            <person name="Hubbard S.S."/>
            <person name="Banfield J.F."/>
        </authorList>
    </citation>
    <scope>NUCLEOTIDE SEQUENCE [LARGE SCALE GENOMIC DNA]</scope>
    <source>
        <strain evidence="5">RIFCSPLOWO2_12_FULL_64_10</strain>
    </source>
</reference>
<keyword evidence="2" id="KW-0963">Cytoplasm</keyword>
<protein>
    <recommendedName>
        <fullName evidence="2">Universal stress protein</fullName>
    </recommendedName>
</protein>
<dbReference type="PANTHER" id="PTHR46268:SF22">
    <property type="entry name" value="SENSOR PROTEIN KDPD-RELATED"/>
    <property type="match status" value="1"/>
</dbReference>